<dbReference type="GO" id="GO:0009252">
    <property type="term" value="P:peptidoglycan biosynthetic process"/>
    <property type="evidence" value="ECO:0007669"/>
    <property type="project" value="UniProtKB-KW"/>
</dbReference>
<dbReference type="InterPro" id="IPR012338">
    <property type="entry name" value="Beta-lactam/transpept-like"/>
</dbReference>
<dbReference type="GO" id="GO:0009002">
    <property type="term" value="F:serine-type D-Ala-D-Ala carboxypeptidase activity"/>
    <property type="evidence" value="ECO:0007669"/>
    <property type="project" value="UniProtKB-EC"/>
</dbReference>
<dbReference type="SUPFAM" id="SSF53955">
    <property type="entry name" value="Lysozyme-like"/>
    <property type="match status" value="1"/>
</dbReference>
<dbReference type="GO" id="GO:0071555">
    <property type="term" value="P:cell wall organization"/>
    <property type="evidence" value="ECO:0007669"/>
    <property type="project" value="UniProtKB-KW"/>
</dbReference>
<proteinExistence type="inferred from homology"/>
<gene>
    <name evidence="17" type="ORF">Gocc_2193</name>
</gene>
<dbReference type="PANTHER" id="PTHR32282">
    <property type="entry name" value="BINDING PROTEIN TRANSPEPTIDASE, PUTATIVE-RELATED"/>
    <property type="match status" value="1"/>
</dbReference>
<keyword evidence="11" id="KW-0961">Cell wall biogenesis/degradation</keyword>
<evidence type="ECO:0000313" key="18">
    <source>
        <dbReference type="Proteomes" id="UP000254134"/>
    </source>
</evidence>
<feature type="domain" description="Glycosyl transferase family 51" evidence="16">
    <location>
        <begin position="47"/>
        <end position="222"/>
    </location>
</feature>
<dbReference type="Proteomes" id="UP000254134">
    <property type="component" value="Unassembled WGS sequence"/>
</dbReference>
<dbReference type="EMBL" id="QQZY01000005">
    <property type="protein sequence ID" value="RDI74096.1"/>
    <property type="molecule type" value="Genomic_DNA"/>
</dbReference>
<keyword evidence="7 17" id="KW-0378">Hydrolase</keyword>
<keyword evidence="8" id="KW-0133">Cell shape</keyword>
<evidence type="ECO:0000256" key="8">
    <source>
        <dbReference type="ARBA" id="ARBA00022960"/>
    </source>
</evidence>
<sequence length="667" mass="72511">MLALAGVLAAAAVAAGAGVYVFGSSCDLDALREARIGQNSFVYAADGSLLGSIPAERNRQVVPLTRISPWIPKATVAIEDRRFYEHGGIDPQGIARAVWADVRARRVVQGGSTITQQLVRNLYISNERTVQRKLKEACLALKLNDAWPKQRILASYLNQVYYGNLAYGIEAASQTYFSKPSRSLNLREAALLAGMTQAPSAYDPFAEPGRALARRDEVLRAMREQGVIDEQQYRWARRARDLGLRPGRLYKEIREPYFFAYVRDRLIRAYGTETVRSGGLTVYTTIVPRWQRAARDAIRATLTEPTDPAAAVISIDPATGAIRAMTAVVPGRRDNQFNLLSQARRQPGSTFKTFVLTAAVEQGIDPDTSYYVSAPFTYRPVGDGNCDDGSWWCVKTYDSRYAGWISITRATLRSDNSVYAQLTLDVGPERIAAVARKMGVRTPLDVNGSYFPSMGLGSIAVSPLDMASAYATLAAGGIYSEPMAIRRVVLADGSDDTETGWGTPKRTRVLSDGVAAEVTRILEDNVSYGTGTRAAFGRPAAGKTGTTDRHADAWFVGYTPDLATAVWMGYQAGEIPMENVHGIAVAGGTFPAQIWRLMMERTIGLRPVRDFPAAKTLPEFKPFQRGKWALASDPYAAAATTDSATATTAEPGSTTTAPAANETTPRP</sequence>
<dbReference type="Gene3D" id="3.40.710.10">
    <property type="entry name" value="DD-peptidase/beta-lactamase superfamily"/>
    <property type="match status" value="1"/>
</dbReference>
<evidence type="ECO:0000256" key="3">
    <source>
        <dbReference type="ARBA" id="ARBA00022645"/>
    </source>
</evidence>
<dbReference type="EC" id="3.4.-.-" evidence="17"/>
<dbReference type="GO" id="GO:0030288">
    <property type="term" value="C:outer membrane-bounded periplasmic space"/>
    <property type="evidence" value="ECO:0007669"/>
    <property type="project" value="TreeGrafter"/>
</dbReference>
<dbReference type="NCBIfam" id="TIGR02074">
    <property type="entry name" value="PBP_1a_fam"/>
    <property type="match status" value="1"/>
</dbReference>
<comment type="catalytic activity">
    <reaction evidence="13">
        <text>[GlcNAc-(1-&gt;4)-Mur2Ac(oyl-L-Ala-gamma-D-Glu-L-Lys-D-Ala-D-Ala)](n)-di-trans,octa-cis-undecaprenyl diphosphate + beta-D-GlcNAc-(1-&gt;4)-Mur2Ac(oyl-L-Ala-gamma-D-Glu-L-Lys-D-Ala-D-Ala)-di-trans,octa-cis-undecaprenyl diphosphate = [GlcNAc-(1-&gt;4)-Mur2Ac(oyl-L-Ala-gamma-D-Glu-L-Lys-D-Ala-D-Ala)](n+1)-di-trans,octa-cis-undecaprenyl diphosphate + di-trans,octa-cis-undecaprenyl diphosphate + H(+)</text>
        <dbReference type="Rhea" id="RHEA:23708"/>
        <dbReference type="Rhea" id="RHEA-COMP:9602"/>
        <dbReference type="Rhea" id="RHEA-COMP:9603"/>
        <dbReference type="ChEBI" id="CHEBI:15378"/>
        <dbReference type="ChEBI" id="CHEBI:58405"/>
        <dbReference type="ChEBI" id="CHEBI:60033"/>
        <dbReference type="ChEBI" id="CHEBI:78435"/>
        <dbReference type="EC" id="2.4.99.28"/>
    </reaction>
</comment>
<keyword evidence="3" id="KW-0121">Carboxypeptidase</keyword>
<evidence type="ECO:0000313" key="17">
    <source>
        <dbReference type="EMBL" id="RDI74096.1"/>
    </source>
</evidence>
<protein>
    <submittedName>
        <fullName evidence="17">PBP-1a-fam: IA-type penicillin-binding protein</fullName>
        <ecNumber evidence="17">2.4.2.-</ecNumber>
        <ecNumber evidence="17">3.4.-.-</ecNumber>
    </submittedName>
</protein>
<comment type="similarity">
    <text evidence="1">In the C-terminal section; belongs to the transpeptidase family.</text>
</comment>
<keyword evidence="6 17" id="KW-0808">Transferase</keyword>
<evidence type="ECO:0000256" key="6">
    <source>
        <dbReference type="ARBA" id="ARBA00022679"/>
    </source>
</evidence>
<dbReference type="FunFam" id="1.10.3810.10:FF:000001">
    <property type="entry name" value="Penicillin-binding protein 1A"/>
    <property type="match status" value="1"/>
</dbReference>
<keyword evidence="4" id="KW-0645">Protease</keyword>
<evidence type="ECO:0000256" key="9">
    <source>
        <dbReference type="ARBA" id="ARBA00022984"/>
    </source>
</evidence>
<dbReference type="Gene3D" id="1.10.3810.10">
    <property type="entry name" value="Biosynthetic peptidoglycan transglycosylase-like"/>
    <property type="match status" value="1"/>
</dbReference>
<reference evidence="18" key="2">
    <citation type="journal article" date="2019" name="MicrobiologyOpen">
        <title>High-quality draft genome sequence of Gaiella occulta isolated from a 150 meter deep mineral water borehole and comparison with the genome sequences of other deep-branching lineages of the phylum Actinobacteria.</title>
        <authorList>
            <person name="Severino R."/>
            <person name="Froufe H.J.C."/>
            <person name="Barroso C."/>
            <person name="Albuquerque L."/>
            <person name="Lobo-da-Cunha A."/>
            <person name="da Costa M.S."/>
            <person name="Egas C."/>
        </authorList>
    </citation>
    <scope>NUCLEOTIDE SEQUENCE [LARGE SCALE GENOMIC DNA]</scope>
    <source>
        <strain evidence="18">F2-233</strain>
    </source>
</reference>
<comment type="caution">
    <text evidence="17">The sequence shown here is derived from an EMBL/GenBank/DDBJ whole genome shotgun (WGS) entry which is preliminary data.</text>
</comment>
<evidence type="ECO:0000259" key="15">
    <source>
        <dbReference type="Pfam" id="PF00905"/>
    </source>
</evidence>
<evidence type="ECO:0000256" key="11">
    <source>
        <dbReference type="ARBA" id="ARBA00023316"/>
    </source>
</evidence>
<evidence type="ECO:0000256" key="5">
    <source>
        <dbReference type="ARBA" id="ARBA00022676"/>
    </source>
</evidence>
<feature type="region of interest" description="Disordered" evidence="14">
    <location>
        <begin position="639"/>
        <end position="667"/>
    </location>
</feature>
<keyword evidence="10" id="KW-0511">Multifunctional enzyme</keyword>
<name>A0A7M2YVJ3_9ACTN</name>
<accession>A0A7M2YVJ3</accession>
<dbReference type="AlphaFoldDB" id="A0A7M2YVJ3"/>
<evidence type="ECO:0000256" key="14">
    <source>
        <dbReference type="SAM" id="MobiDB-lite"/>
    </source>
</evidence>
<dbReference type="PANTHER" id="PTHR32282:SF33">
    <property type="entry name" value="PEPTIDOGLYCAN GLYCOSYLTRANSFERASE"/>
    <property type="match status" value="1"/>
</dbReference>
<dbReference type="GO" id="GO:0008658">
    <property type="term" value="F:penicillin binding"/>
    <property type="evidence" value="ECO:0007669"/>
    <property type="project" value="InterPro"/>
</dbReference>
<dbReference type="Pfam" id="PF00912">
    <property type="entry name" value="Transgly"/>
    <property type="match status" value="1"/>
</dbReference>
<keyword evidence="5 17" id="KW-0328">Glycosyltransferase</keyword>
<dbReference type="Pfam" id="PF00905">
    <property type="entry name" value="Transpeptidase"/>
    <property type="match status" value="1"/>
</dbReference>
<dbReference type="GO" id="GO:0008360">
    <property type="term" value="P:regulation of cell shape"/>
    <property type="evidence" value="ECO:0007669"/>
    <property type="project" value="UniProtKB-KW"/>
</dbReference>
<evidence type="ECO:0000256" key="12">
    <source>
        <dbReference type="ARBA" id="ARBA00034000"/>
    </source>
</evidence>
<evidence type="ECO:0000256" key="2">
    <source>
        <dbReference type="ARBA" id="ARBA00007739"/>
    </source>
</evidence>
<dbReference type="InterPro" id="IPR036950">
    <property type="entry name" value="PBP_transglycosylase"/>
</dbReference>
<evidence type="ECO:0000256" key="1">
    <source>
        <dbReference type="ARBA" id="ARBA00007090"/>
    </source>
</evidence>
<dbReference type="InterPro" id="IPR050396">
    <property type="entry name" value="Glycosyltr_51/Transpeptidase"/>
</dbReference>
<dbReference type="InterPro" id="IPR001460">
    <property type="entry name" value="PCN-bd_Tpept"/>
</dbReference>
<dbReference type="EC" id="2.4.2.-" evidence="17"/>
<dbReference type="SUPFAM" id="SSF56601">
    <property type="entry name" value="beta-lactamase/transpeptidase-like"/>
    <property type="match status" value="1"/>
</dbReference>
<evidence type="ECO:0000256" key="10">
    <source>
        <dbReference type="ARBA" id="ARBA00023268"/>
    </source>
</evidence>
<keyword evidence="9" id="KW-0573">Peptidoglycan synthesis</keyword>
<feature type="domain" description="Penicillin-binding protein transpeptidase" evidence="15">
    <location>
        <begin position="311"/>
        <end position="570"/>
    </location>
</feature>
<keyword evidence="18" id="KW-1185">Reference proteome</keyword>
<evidence type="ECO:0000256" key="13">
    <source>
        <dbReference type="ARBA" id="ARBA00049902"/>
    </source>
</evidence>
<reference evidence="17 18" key="1">
    <citation type="submission" date="2018-07" db="EMBL/GenBank/DDBJ databases">
        <title>High-quality-draft genome sequence of Gaiella occulta.</title>
        <authorList>
            <person name="Severino R."/>
            <person name="Froufe H.J.C."/>
            <person name="Rainey F.A."/>
            <person name="Barroso C."/>
            <person name="Albuquerque L."/>
            <person name="Lobo-Da-Cunha A."/>
            <person name="Da Costa M.S."/>
            <person name="Egas C."/>
        </authorList>
    </citation>
    <scope>NUCLEOTIDE SEQUENCE [LARGE SCALE GENOMIC DNA]</scope>
    <source>
        <strain evidence="17 18">F2-233</strain>
    </source>
</reference>
<evidence type="ECO:0000256" key="4">
    <source>
        <dbReference type="ARBA" id="ARBA00022670"/>
    </source>
</evidence>
<comment type="similarity">
    <text evidence="2">In the N-terminal section; belongs to the glycosyltransferase 51 family.</text>
</comment>
<evidence type="ECO:0000256" key="7">
    <source>
        <dbReference type="ARBA" id="ARBA00022801"/>
    </source>
</evidence>
<comment type="catalytic activity">
    <reaction evidence="12">
        <text>Preferential cleavage: (Ac)2-L-Lys-D-Ala-|-D-Ala. Also transpeptidation of peptidyl-alanyl moieties that are N-acyl substituents of D-alanine.</text>
        <dbReference type="EC" id="3.4.16.4"/>
    </reaction>
</comment>
<dbReference type="GO" id="GO:0006508">
    <property type="term" value="P:proteolysis"/>
    <property type="evidence" value="ECO:0007669"/>
    <property type="project" value="UniProtKB-KW"/>
</dbReference>
<dbReference type="InterPro" id="IPR001264">
    <property type="entry name" value="Glyco_trans_51"/>
</dbReference>
<evidence type="ECO:0000259" key="16">
    <source>
        <dbReference type="Pfam" id="PF00912"/>
    </source>
</evidence>
<dbReference type="GO" id="GO:0008955">
    <property type="term" value="F:peptidoglycan glycosyltransferase activity"/>
    <property type="evidence" value="ECO:0007669"/>
    <property type="project" value="UniProtKB-EC"/>
</dbReference>
<organism evidence="17 18">
    <name type="scientific">Gaiella occulta</name>
    <dbReference type="NCBI Taxonomy" id="1002870"/>
    <lineage>
        <taxon>Bacteria</taxon>
        <taxon>Bacillati</taxon>
        <taxon>Actinomycetota</taxon>
        <taxon>Thermoleophilia</taxon>
        <taxon>Gaiellales</taxon>
        <taxon>Gaiellaceae</taxon>
        <taxon>Gaiella</taxon>
    </lineage>
</organism>
<dbReference type="InterPro" id="IPR023346">
    <property type="entry name" value="Lysozyme-like_dom_sf"/>
</dbReference>